<keyword evidence="7" id="KW-0812">Transmembrane</keyword>
<organism evidence="8 9">
    <name type="scientific">Triparma columacea</name>
    <dbReference type="NCBI Taxonomy" id="722753"/>
    <lineage>
        <taxon>Eukaryota</taxon>
        <taxon>Sar</taxon>
        <taxon>Stramenopiles</taxon>
        <taxon>Ochrophyta</taxon>
        <taxon>Bolidophyceae</taxon>
        <taxon>Parmales</taxon>
        <taxon>Triparmaceae</taxon>
        <taxon>Triparma</taxon>
    </lineage>
</organism>
<comment type="similarity">
    <text evidence="1">Belongs to the carotenoid/retinoid oxidoreductase family. CrtISO subfamily.</text>
</comment>
<evidence type="ECO:0000256" key="2">
    <source>
        <dbReference type="ARBA" id="ARBA00022630"/>
    </source>
</evidence>
<keyword evidence="6" id="KW-0520">NAD</keyword>
<keyword evidence="7" id="KW-1133">Transmembrane helix</keyword>
<feature type="transmembrane region" description="Helical" evidence="7">
    <location>
        <begin position="61"/>
        <end position="82"/>
    </location>
</feature>
<keyword evidence="5" id="KW-0521">NADP</keyword>
<proteinExistence type="inferred from homology"/>
<comment type="caution">
    <text evidence="8">The sequence shown here is derived from an EMBL/GenBank/DDBJ whole genome shotgun (WGS) entry which is preliminary data.</text>
</comment>
<protein>
    <submittedName>
        <fullName evidence="8">Uncharacterized protein</fullName>
    </submittedName>
</protein>
<evidence type="ECO:0000256" key="4">
    <source>
        <dbReference type="ARBA" id="ARBA00022827"/>
    </source>
</evidence>
<evidence type="ECO:0000256" key="5">
    <source>
        <dbReference type="ARBA" id="ARBA00022857"/>
    </source>
</evidence>
<dbReference type="OrthoDB" id="199703at2759"/>
<keyword evidence="4" id="KW-0274">FAD</keyword>
<dbReference type="InterPro" id="IPR052206">
    <property type="entry name" value="Retinol_saturase"/>
</dbReference>
<dbReference type="Gene3D" id="3.50.50.60">
    <property type="entry name" value="FAD/NAD(P)-binding domain"/>
    <property type="match status" value="1"/>
</dbReference>
<dbReference type="PANTHER" id="PTHR46091">
    <property type="entry name" value="BLR7054 PROTEIN"/>
    <property type="match status" value="1"/>
</dbReference>
<feature type="transmembrane region" description="Helical" evidence="7">
    <location>
        <begin position="94"/>
        <end position="117"/>
    </location>
</feature>
<dbReference type="SUPFAM" id="SSF51905">
    <property type="entry name" value="FAD/NAD(P)-binding domain"/>
    <property type="match status" value="1"/>
</dbReference>
<evidence type="ECO:0000256" key="1">
    <source>
        <dbReference type="ARBA" id="ARBA00005855"/>
    </source>
</evidence>
<reference evidence="9" key="1">
    <citation type="journal article" date="2023" name="Commun. Biol.">
        <title>Genome analysis of Parmales, the sister group of diatoms, reveals the evolutionary specialization of diatoms from phago-mixotrophs to photoautotrophs.</title>
        <authorList>
            <person name="Ban H."/>
            <person name="Sato S."/>
            <person name="Yoshikawa S."/>
            <person name="Yamada K."/>
            <person name="Nakamura Y."/>
            <person name="Ichinomiya M."/>
            <person name="Sato N."/>
            <person name="Blanc-Mathieu R."/>
            <person name="Endo H."/>
            <person name="Kuwata A."/>
            <person name="Ogata H."/>
        </authorList>
    </citation>
    <scope>NUCLEOTIDE SEQUENCE [LARGE SCALE GENOMIC DNA]</scope>
</reference>
<gene>
    <name evidence="8" type="ORF">TrCOL_g11361</name>
</gene>
<keyword evidence="7" id="KW-0472">Membrane</keyword>
<sequence>MLTSSTSPTTLNWKPRANALKFERVLEEKYGFLKPILTDPRVSKWVKRLQRRHARGLLSPFRKASSGGGILGGGGMGLFVLLRKGWVTWEVAALLAAYGVGLRAWALVAAVGVTWIWGRGREKRWMGGGDMKRRARERVGEHAKWKGMGRKERIEYVDGVRNHFDGGSEEEWDVVVIGNGVGALLPAAIMSRMGRRVLVVTEGEDGAMVHRRNFGGLKNVPFWMEEGRTGSVGMAMRHLSLGLGNETDGLGGVRWGRVGGSGGAGEVVEIGGGGKTVFPVRRGEGVVEDSEDYLGDGNGEDSALGRYLNACSEISTTMSRYFLRKCIADEITSFLSGLGGKMGKGAYHEASIRYAGDLMKSIFGSNASPTVRSVGAALGFKNESITPMKCSMGVHVAAIKEGREGYWYPVGGGSAIAAGLYDAIERGGGGVVSLGAEGKVEEIIMEGGKAKGVKGPNGKVWKGAQVLSTFGVIRTFGSLVKVEEKPENFKALESRRPVLKVMVGLKGTAADLELTGAEYWRLPACRKPQDRVEVSPAVGADGARQKRAVMGDVGTEGPGNYKKGESWVRMDFQSPKDTVWDERWGGVTTCVISVEAGNEWVEVEGNGEEGKGPTVYKMKQVGEKEREDLKAKVLEDLVTVFPQCKGRVIFSEVSSIVQTGLSHTPVRFAASCVRPKTVYSGLYLGGDDITYDSFLGRAAAGILACNAMLGYTSVDLLGLEKNVAADVCRLWKDGRGVEGEESLFDVTQSEEGSDKKNN</sequence>
<evidence type="ECO:0000256" key="7">
    <source>
        <dbReference type="SAM" id="Phobius"/>
    </source>
</evidence>
<dbReference type="AlphaFoldDB" id="A0A9W7GG11"/>
<accession>A0A9W7GG11</accession>
<name>A0A9W7GG11_9STRA</name>
<dbReference type="Proteomes" id="UP001165065">
    <property type="component" value="Unassembled WGS sequence"/>
</dbReference>
<evidence type="ECO:0000256" key="6">
    <source>
        <dbReference type="ARBA" id="ARBA00023027"/>
    </source>
</evidence>
<evidence type="ECO:0000256" key="3">
    <source>
        <dbReference type="ARBA" id="ARBA00022729"/>
    </source>
</evidence>
<dbReference type="EMBL" id="BRYA01000212">
    <property type="protein sequence ID" value="GMI44315.1"/>
    <property type="molecule type" value="Genomic_DNA"/>
</dbReference>
<dbReference type="InterPro" id="IPR036188">
    <property type="entry name" value="FAD/NAD-bd_sf"/>
</dbReference>
<evidence type="ECO:0000313" key="8">
    <source>
        <dbReference type="EMBL" id="GMI44315.1"/>
    </source>
</evidence>
<evidence type="ECO:0000313" key="9">
    <source>
        <dbReference type="Proteomes" id="UP001165065"/>
    </source>
</evidence>
<keyword evidence="2" id="KW-0285">Flavoprotein</keyword>
<dbReference type="PANTHER" id="PTHR46091:SF3">
    <property type="entry name" value="AMINE OXIDASE DOMAIN-CONTAINING PROTEIN"/>
    <property type="match status" value="1"/>
</dbReference>
<keyword evidence="3" id="KW-0732">Signal</keyword>
<keyword evidence="9" id="KW-1185">Reference proteome</keyword>